<organism evidence="1 2">
    <name type="scientific">Penicillium chermesinum</name>
    <dbReference type="NCBI Taxonomy" id="63820"/>
    <lineage>
        <taxon>Eukaryota</taxon>
        <taxon>Fungi</taxon>
        <taxon>Dikarya</taxon>
        <taxon>Ascomycota</taxon>
        <taxon>Pezizomycotina</taxon>
        <taxon>Eurotiomycetes</taxon>
        <taxon>Eurotiomycetidae</taxon>
        <taxon>Eurotiales</taxon>
        <taxon>Aspergillaceae</taxon>
        <taxon>Penicillium</taxon>
    </lineage>
</organism>
<keyword evidence="2" id="KW-1185">Reference proteome</keyword>
<reference evidence="1" key="2">
    <citation type="journal article" date="2023" name="IMA Fungus">
        <title>Comparative genomic study of the Penicillium genus elucidates a diverse pangenome and 15 lateral gene transfer events.</title>
        <authorList>
            <person name="Petersen C."/>
            <person name="Sorensen T."/>
            <person name="Nielsen M.R."/>
            <person name="Sondergaard T.E."/>
            <person name="Sorensen J.L."/>
            <person name="Fitzpatrick D.A."/>
            <person name="Frisvad J.C."/>
            <person name="Nielsen K.L."/>
        </authorList>
    </citation>
    <scope>NUCLEOTIDE SEQUENCE</scope>
    <source>
        <strain evidence="1">IBT 19713</strain>
    </source>
</reference>
<dbReference type="Proteomes" id="UP001150941">
    <property type="component" value="Unassembled WGS sequence"/>
</dbReference>
<evidence type="ECO:0000313" key="1">
    <source>
        <dbReference type="EMBL" id="KAJ5248740.1"/>
    </source>
</evidence>
<proteinExistence type="predicted"/>
<evidence type="ECO:0000313" key="2">
    <source>
        <dbReference type="Proteomes" id="UP001150941"/>
    </source>
</evidence>
<dbReference type="RefSeq" id="XP_058335519.1">
    <property type="nucleotide sequence ID" value="XM_058469488.1"/>
</dbReference>
<dbReference type="EMBL" id="JAPQKS010000001">
    <property type="protein sequence ID" value="KAJ5248740.1"/>
    <property type="molecule type" value="Genomic_DNA"/>
</dbReference>
<protein>
    <submittedName>
        <fullName evidence="1">Uncharacterized protein</fullName>
    </submittedName>
</protein>
<dbReference type="GeneID" id="83196791"/>
<sequence length="134" mass="15241">MWAAETDFLPLGTFVRFPTLETWTRSFSPLLILEGLLRFFSLLLASRVLSIRACFHSLILGPFSRLDTGVELRNDFRGNGETWRIRGPSNQSTSSQLTPCDAPPFPLETTRSWRFLPLDGLWQVVLTTDELLVP</sequence>
<dbReference type="AlphaFoldDB" id="A0A9W9PLU6"/>
<accession>A0A9W9PLU6</accession>
<comment type="caution">
    <text evidence="1">The sequence shown here is derived from an EMBL/GenBank/DDBJ whole genome shotgun (WGS) entry which is preliminary data.</text>
</comment>
<reference evidence="1" key="1">
    <citation type="submission" date="2022-11" db="EMBL/GenBank/DDBJ databases">
        <authorList>
            <person name="Petersen C."/>
        </authorList>
    </citation>
    <scope>NUCLEOTIDE SEQUENCE</scope>
    <source>
        <strain evidence="1">IBT 19713</strain>
    </source>
</reference>
<gene>
    <name evidence="1" type="ORF">N7468_000191</name>
</gene>
<name>A0A9W9PLU6_9EURO</name>